<dbReference type="RefSeq" id="XP_044549021.1">
    <property type="nucleotide sequence ID" value="XM_044694344.1"/>
</dbReference>
<dbReference type="InterPro" id="IPR001214">
    <property type="entry name" value="SET_dom"/>
</dbReference>
<dbReference type="InterPro" id="IPR046341">
    <property type="entry name" value="SET_dom_sf"/>
</dbReference>
<feature type="compositionally biased region" description="Low complexity" evidence="3">
    <location>
        <begin position="13"/>
        <end position="29"/>
    </location>
</feature>
<evidence type="ECO:0000313" key="5">
    <source>
        <dbReference type="EMBL" id="KAG2383342.1"/>
    </source>
</evidence>
<dbReference type="PANTHER" id="PTHR45747:SF4">
    <property type="entry name" value="HISTONE-LYSINE N-METHYLTRANSFERASE E(Z)"/>
    <property type="match status" value="1"/>
</dbReference>
<evidence type="ECO:0000256" key="3">
    <source>
        <dbReference type="SAM" id="MobiDB-lite"/>
    </source>
</evidence>
<reference evidence="5 6" key="1">
    <citation type="journal article" date="2018" name="BMC Genomics">
        <title>The genome of Naegleria lovaniensis, the basis for a comparative approach to unravel pathogenicity factors of the human pathogenic amoeba N. fowleri.</title>
        <authorList>
            <person name="Liechti N."/>
            <person name="Schurch N."/>
            <person name="Bruggmann R."/>
            <person name="Wittwer M."/>
        </authorList>
    </citation>
    <scope>NUCLEOTIDE SEQUENCE [LARGE SCALE GENOMIC DNA]</scope>
    <source>
        <strain evidence="5 6">ATCC 30569</strain>
    </source>
</reference>
<gene>
    <name evidence="5" type="ORF">C9374_004679</name>
</gene>
<feature type="domain" description="SET" evidence="4">
    <location>
        <begin position="633"/>
        <end position="758"/>
    </location>
</feature>
<evidence type="ECO:0000256" key="2">
    <source>
        <dbReference type="ARBA" id="ARBA00023163"/>
    </source>
</evidence>
<organism evidence="5 6">
    <name type="scientific">Naegleria lovaniensis</name>
    <name type="common">Amoeba</name>
    <dbReference type="NCBI Taxonomy" id="51637"/>
    <lineage>
        <taxon>Eukaryota</taxon>
        <taxon>Discoba</taxon>
        <taxon>Heterolobosea</taxon>
        <taxon>Tetramitia</taxon>
        <taxon>Eutetramitia</taxon>
        <taxon>Vahlkampfiidae</taxon>
        <taxon>Naegleria</taxon>
    </lineage>
</organism>
<name>A0AA88KJL1_NAELO</name>
<dbReference type="InterPro" id="IPR045318">
    <property type="entry name" value="EZH1/2-like"/>
</dbReference>
<protein>
    <recommendedName>
        <fullName evidence="4">SET domain-containing protein</fullName>
    </recommendedName>
</protein>
<dbReference type="GO" id="GO:0031507">
    <property type="term" value="P:heterochromatin formation"/>
    <property type="evidence" value="ECO:0007669"/>
    <property type="project" value="TreeGrafter"/>
</dbReference>
<keyword evidence="6" id="KW-1185">Reference proteome</keyword>
<dbReference type="EMBL" id="PYSW02000021">
    <property type="protein sequence ID" value="KAG2383342.1"/>
    <property type="molecule type" value="Genomic_DNA"/>
</dbReference>
<dbReference type="PANTHER" id="PTHR45747">
    <property type="entry name" value="HISTONE-LYSINE N-METHYLTRANSFERASE E(Z)"/>
    <property type="match status" value="1"/>
</dbReference>
<evidence type="ECO:0000259" key="4">
    <source>
        <dbReference type="PROSITE" id="PS50280"/>
    </source>
</evidence>
<dbReference type="PROSITE" id="PS50280">
    <property type="entry name" value="SET"/>
    <property type="match status" value="1"/>
</dbReference>
<sequence length="776" mass="90188">MLSPNHSDLLQDSSTTTRTSSSSASITSTNIGKRTRECHHHSLVHSFSLGIQNFNNDERIEQEIEEFKVDHRTKALNLFRKSLSKHQALIQKQQRSMEEYSEHFLNHQNNSLTNTPTLKQEQVTLSQKQEGKLHVKKEIGISNVSPCKNILAVTVFSSDLFKLNYTHFEYLKSNRMATEQAAVTFLPYKDDDFSVDYGKYEQFFDDLSFIENQNNLDKKSEYNQYSRYYLDLMAETVYRSMADKMFDTFGDDETVWYKMVQDFVNEYENEYGSLFRHMHEEHVNSERKHLSLQMLIMLNNHISNYSIFKREREQKTQQCNGSLEAMWTATAKSLCFKCMKFDCPIHILEYKTCARDSNDARVVLKFNDEEIIERILDKLFKKQQELIEAKQILLTPCCGENKCHVHYYYMQQSSIQEASYDDWTEIDKELALNTIYIYGEKILEILKGSQLSLHKNVRQQPIRDVFCEIARHHRKPCCEIAQFLKDWFYKNSLLKRHVSEPIHGVSLSLEKLPTLRRLAPSFLTSQEQTLLKTPIPKRVDEKTVKNNSNQPDIYNPCQCALLNNVSECTCVKNRTFCTELCHCFTTINRFDQIYKNKPCPGGDKCFCKLFSRTCSDSCGSQCHPYKFTKKFLKKCAVGLSQIDGLGVFALEGIEKDSLIMEYVGELVSYEELHRRDIFCKVFQSCYVFDLKKGIGVDAYRKGNESRFVNDAQGPVKAKTAKNNCTPKVVFDSEVHDYRIGIFALETIKAGSELLFSYGDNFWDPMLNSDDEDGSFE</sequence>
<dbReference type="GO" id="GO:0003682">
    <property type="term" value="F:chromatin binding"/>
    <property type="evidence" value="ECO:0007669"/>
    <property type="project" value="TreeGrafter"/>
</dbReference>
<dbReference type="Pfam" id="PF00856">
    <property type="entry name" value="SET"/>
    <property type="match status" value="1"/>
</dbReference>
<dbReference type="SMART" id="SM00317">
    <property type="entry name" value="SET"/>
    <property type="match status" value="1"/>
</dbReference>
<proteinExistence type="predicted"/>
<dbReference type="Proteomes" id="UP000816034">
    <property type="component" value="Unassembled WGS sequence"/>
</dbReference>
<feature type="region of interest" description="Disordered" evidence="3">
    <location>
        <begin position="1"/>
        <end position="33"/>
    </location>
</feature>
<evidence type="ECO:0000256" key="1">
    <source>
        <dbReference type="ARBA" id="ARBA00023015"/>
    </source>
</evidence>
<dbReference type="SUPFAM" id="SSF82199">
    <property type="entry name" value="SET domain"/>
    <property type="match status" value="1"/>
</dbReference>
<dbReference type="Gene3D" id="2.170.270.10">
    <property type="entry name" value="SET domain"/>
    <property type="match status" value="1"/>
</dbReference>
<evidence type="ECO:0000313" key="6">
    <source>
        <dbReference type="Proteomes" id="UP000816034"/>
    </source>
</evidence>
<feature type="compositionally biased region" description="Polar residues" evidence="3">
    <location>
        <begin position="1"/>
        <end position="12"/>
    </location>
</feature>
<keyword evidence="2" id="KW-0804">Transcription</keyword>
<dbReference type="GO" id="GO:0046976">
    <property type="term" value="F:histone H3K27 methyltransferase activity"/>
    <property type="evidence" value="ECO:0007669"/>
    <property type="project" value="TreeGrafter"/>
</dbReference>
<dbReference type="AlphaFoldDB" id="A0AA88KJL1"/>
<comment type="caution">
    <text evidence="5">The sequence shown here is derived from an EMBL/GenBank/DDBJ whole genome shotgun (WGS) entry which is preliminary data.</text>
</comment>
<dbReference type="GO" id="GO:0005634">
    <property type="term" value="C:nucleus"/>
    <property type="evidence" value="ECO:0007669"/>
    <property type="project" value="TreeGrafter"/>
</dbReference>
<keyword evidence="1" id="KW-0805">Transcription regulation</keyword>
<dbReference type="GeneID" id="68097134"/>
<accession>A0AA88KJL1</accession>